<feature type="region of interest" description="Disordered" evidence="3">
    <location>
        <begin position="1"/>
        <end position="20"/>
    </location>
</feature>
<evidence type="ECO:0000259" key="4">
    <source>
        <dbReference type="PROSITE" id="PS51186"/>
    </source>
</evidence>
<dbReference type="InterPro" id="IPR000182">
    <property type="entry name" value="GNAT_dom"/>
</dbReference>
<reference evidence="5 6" key="1">
    <citation type="submission" date="2019-09" db="EMBL/GenBank/DDBJ databases">
        <title>Draft genome sequence of various Type strains from the CCUG.</title>
        <authorList>
            <person name="Pineiro-Iglesias B."/>
            <person name="Tunovic T."/>
            <person name="Unosson C."/>
            <person name="Inganas E."/>
            <person name="Ohlen M."/>
            <person name="Cardew S."/>
            <person name="Jensie-Markopoulos S."/>
            <person name="Salva-Serra F."/>
            <person name="Jaen-Luchoro D."/>
            <person name="Karlsson R."/>
            <person name="Svensson-Stadler L."/>
            <person name="Chun J."/>
            <person name="Moore E."/>
        </authorList>
    </citation>
    <scope>NUCLEOTIDE SEQUENCE [LARGE SCALE GENOMIC DNA]</scope>
    <source>
        <strain evidence="5 6">CCUG 53682T</strain>
    </source>
</reference>
<evidence type="ECO:0000313" key="5">
    <source>
        <dbReference type="EMBL" id="KAA8717282.1"/>
    </source>
</evidence>
<evidence type="ECO:0000256" key="3">
    <source>
        <dbReference type="SAM" id="MobiDB-lite"/>
    </source>
</evidence>
<dbReference type="InterPro" id="IPR050832">
    <property type="entry name" value="Bact_Acetyltransf"/>
</dbReference>
<dbReference type="GO" id="GO:0016747">
    <property type="term" value="F:acyltransferase activity, transferring groups other than amino-acyl groups"/>
    <property type="evidence" value="ECO:0007669"/>
    <property type="project" value="InterPro"/>
</dbReference>
<evidence type="ECO:0000256" key="1">
    <source>
        <dbReference type="ARBA" id="ARBA00022679"/>
    </source>
</evidence>
<name>A0A5M9RAP7_9GAMM</name>
<dbReference type="PANTHER" id="PTHR43877">
    <property type="entry name" value="AMINOALKYLPHOSPHONATE N-ACETYLTRANSFERASE-RELATED-RELATED"/>
    <property type="match status" value="1"/>
</dbReference>
<evidence type="ECO:0000256" key="2">
    <source>
        <dbReference type="ARBA" id="ARBA00023315"/>
    </source>
</evidence>
<dbReference type="AlphaFoldDB" id="A0A5M9RAP7"/>
<dbReference type="InterPro" id="IPR016181">
    <property type="entry name" value="Acyl_CoA_acyltransferase"/>
</dbReference>
<dbReference type="EMBL" id="VXKB01000001">
    <property type="protein sequence ID" value="KAA8717282.1"/>
    <property type="molecule type" value="Genomic_DNA"/>
</dbReference>
<dbReference type="Pfam" id="PF00583">
    <property type="entry name" value="Acetyltransf_1"/>
    <property type="match status" value="1"/>
</dbReference>
<accession>A0A5M9RAP7</accession>
<dbReference type="SUPFAM" id="SSF55729">
    <property type="entry name" value="Acyl-CoA N-acyltransferases (Nat)"/>
    <property type="match status" value="1"/>
</dbReference>
<comment type="caution">
    <text evidence="5">The sequence shown here is derived from an EMBL/GenBank/DDBJ whole genome shotgun (WGS) entry which is preliminary data.</text>
</comment>
<dbReference type="Gene3D" id="3.40.630.30">
    <property type="match status" value="1"/>
</dbReference>
<evidence type="ECO:0000313" key="6">
    <source>
        <dbReference type="Proteomes" id="UP000322181"/>
    </source>
</evidence>
<dbReference type="OrthoDB" id="7585366at2"/>
<dbReference type="PROSITE" id="PS51186">
    <property type="entry name" value="GNAT"/>
    <property type="match status" value="1"/>
</dbReference>
<protein>
    <submittedName>
        <fullName evidence="5">GNAT family N-acetyltransferase</fullName>
    </submittedName>
</protein>
<gene>
    <name evidence="5" type="ORF">F4V73_05335</name>
</gene>
<keyword evidence="2" id="KW-0012">Acyltransferase</keyword>
<proteinExistence type="predicted"/>
<dbReference type="Proteomes" id="UP000322181">
    <property type="component" value="Unassembled WGS sequence"/>
</dbReference>
<dbReference type="CDD" id="cd04301">
    <property type="entry name" value="NAT_SF"/>
    <property type="match status" value="1"/>
</dbReference>
<keyword evidence="1 5" id="KW-0808">Transferase</keyword>
<organism evidence="5 6">
    <name type="scientific">Morganella psychrotolerans</name>
    <dbReference type="NCBI Taxonomy" id="368603"/>
    <lineage>
        <taxon>Bacteria</taxon>
        <taxon>Pseudomonadati</taxon>
        <taxon>Pseudomonadota</taxon>
        <taxon>Gammaproteobacteria</taxon>
        <taxon>Enterobacterales</taxon>
        <taxon>Morganellaceae</taxon>
        <taxon>Morganella</taxon>
    </lineage>
</organism>
<sequence length="222" mass="25629">MTNIMKSTGITTTPDGSRLQTESLDETNINSACALFYQAFSSKFKTIHAMPDKQRKAVLEMFWQRGLSEPHDRHFQVKRDGRLVAVYGLSYGVKHPTENAPRPVSYLTILRKAGFIPFMKIRRIFQMFVHVPEPDTAYISYLCVDESQRGTGIGNQVLDSITEQLRTDPSINRLSLYVSDLNTKARALYLRRGFTDVKYETSQTTLRYMDIYGWYYMSLPLR</sequence>
<feature type="domain" description="N-acetyltransferase" evidence="4">
    <location>
        <begin position="34"/>
        <end position="222"/>
    </location>
</feature>